<evidence type="ECO:0000256" key="7">
    <source>
        <dbReference type="RuleBase" id="RU000461"/>
    </source>
</evidence>
<keyword evidence="9" id="KW-1185">Reference proteome</keyword>
<evidence type="ECO:0000313" key="8">
    <source>
        <dbReference type="EMBL" id="SDH53578.1"/>
    </source>
</evidence>
<evidence type="ECO:0000256" key="4">
    <source>
        <dbReference type="ARBA" id="ARBA00023002"/>
    </source>
</evidence>
<dbReference type="Pfam" id="PF00067">
    <property type="entry name" value="p450"/>
    <property type="match status" value="1"/>
</dbReference>
<keyword evidence="2 7" id="KW-0349">Heme</keyword>
<evidence type="ECO:0000313" key="9">
    <source>
        <dbReference type="Proteomes" id="UP000198967"/>
    </source>
</evidence>
<evidence type="ECO:0000256" key="6">
    <source>
        <dbReference type="ARBA" id="ARBA00023033"/>
    </source>
</evidence>
<evidence type="ECO:0000256" key="1">
    <source>
        <dbReference type="ARBA" id="ARBA00010617"/>
    </source>
</evidence>
<dbReference type="Proteomes" id="UP000198967">
    <property type="component" value="Unassembled WGS sequence"/>
</dbReference>
<sequence>MTPNSEERFDGGSAPVTVLSDDLLAEHVVEDPHSYFSHLRETSPVHWNKAFRAWVVTRHADCLAVLKSPNFAADTVSPYFENRLSEREQTKWRPLFDVLRTWIVFKDPPDHARLRGLMRGAFTPRVVEAIRPAVQRMASTLLPAGEGRHEVNLIEEFAFPLPAWVISSMVGVHQEDLWLVSEWSKDIVEVAQGSLGSGDRRQRAQTAMLEFREYLRPIVEDRRRNPRDNDLLTELITAETESHQLTVDELLGGAILLLVAGHETTQNLLANCVIALARNPEQYRRLKEDRSLVRGTVEETLRFDGPVKSLLRVAVDEVQIGAVTVAKGDRVLISVAGANRDPRKFNDPDFFDVGRDASAQLTFGQGIHYCLGAPLARLETQEALNLILDRYRSVRLLTDRIEYDPKVIARTPLSVPVEFTS</sequence>
<name>A0A1G8D709_PSEOR</name>
<dbReference type="Gene3D" id="1.10.630.10">
    <property type="entry name" value="Cytochrome P450"/>
    <property type="match status" value="1"/>
</dbReference>
<evidence type="ECO:0000256" key="2">
    <source>
        <dbReference type="ARBA" id="ARBA00022617"/>
    </source>
</evidence>
<evidence type="ECO:0000256" key="3">
    <source>
        <dbReference type="ARBA" id="ARBA00022723"/>
    </source>
</evidence>
<dbReference type="InterPro" id="IPR017972">
    <property type="entry name" value="Cyt_P450_CS"/>
</dbReference>
<dbReference type="GO" id="GO:0020037">
    <property type="term" value="F:heme binding"/>
    <property type="evidence" value="ECO:0007669"/>
    <property type="project" value="InterPro"/>
</dbReference>
<dbReference type="OrthoDB" id="3807506at2"/>
<dbReference type="FunFam" id="1.10.630.10:FF:000018">
    <property type="entry name" value="Cytochrome P450 monooxygenase"/>
    <property type="match status" value="1"/>
</dbReference>
<dbReference type="PRINTS" id="PR00385">
    <property type="entry name" value="P450"/>
</dbReference>
<dbReference type="InterPro" id="IPR036396">
    <property type="entry name" value="Cyt_P450_sf"/>
</dbReference>
<proteinExistence type="inferred from homology"/>
<dbReference type="GO" id="GO:0016705">
    <property type="term" value="F:oxidoreductase activity, acting on paired donors, with incorporation or reduction of molecular oxygen"/>
    <property type="evidence" value="ECO:0007669"/>
    <property type="project" value="InterPro"/>
</dbReference>
<dbReference type="PANTHER" id="PTHR46696:SF1">
    <property type="entry name" value="CYTOCHROME P450 YJIB-RELATED"/>
    <property type="match status" value="1"/>
</dbReference>
<dbReference type="InterPro" id="IPR002397">
    <property type="entry name" value="Cyt_P450_B"/>
</dbReference>
<evidence type="ECO:0000256" key="5">
    <source>
        <dbReference type="ARBA" id="ARBA00023004"/>
    </source>
</evidence>
<dbReference type="InterPro" id="IPR001128">
    <property type="entry name" value="Cyt_P450"/>
</dbReference>
<keyword evidence="5 7" id="KW-0408">Iron</keyword>
<keyword evidence="6 7" id="KW-0503">Monooxygenase</keyword>
<gene>
    <name evidence="8" type="ORF">SAMN05216377_12516</name>
</gene>
<dbReference type="AlphaFoldDB" id="A0A1G8D709"/>
<organism evidence="8 9">
    <name type="scientific">Pseudonocardia oroxyli</name>
    <dbReference type="NCBI Taxonomy" id="366584"/>
    <lineage>
        <taxon>Bacteria</taxon>
        <taxon>Bacillati</taxon>
        <taxon>Actinomycetota</taxon>
        <taxon>Actinomycetes</taxon>
        <taxon>Pseudonocardiales</taxon>
        <taxon>Pseudonocardiaceae</taxon>
        <taxon>Pseudonocardia</taxon>
    </lineage>
</organism>
<dbReference type="PROSITE" id="PS00086">
    <property type="entry name" value="CYTOCHROME_P450"/>
    <property type="match status" value="1"/>
</dbReference>
<protein>
    <submittedName>
        <fullName evidence="8">Cytochrome P450</fullName>
    </submittedName>
</protein>
<dbReference type="GO" id="GO:0005506">
    <property type="term" value="F:iron ion binding"/>
    <property type="evidence" value="ECO:0007669"/>
    <property type="project" value="InterPro"/>
</dbReference>
<keyword evidence="4 7" id="KW-0560">Oxidoreductase</keyword>
<dbReference type="GO" id="GO:0004497">
    <property type="term" value="F:monooxygenase activity"/>
    <property type="evidence" value="ECO:0007669"/>
    <property type="project" value="UniProtKB-KW"/>
</dbReference>
<accession>A0A1G8D709</accession>
<reference evidence="8 9" key="1">
    <citation type="submission" date="2016-10" db="EMBL/GenBank/DDBJ databases">
        <authorList>
            <person name="de Groot N.N."/>
        </authorList>
    </citation>
    <scope>NUCLEOTIDE SEQUENCE [LARGE SCALE GENOMIC DNA]</scope>
    <source>
        <strain evidence="8 9">CGMCC 4.3143</strain>
    </source>
</reference>
<dbReference type="PRINTS" id="PR00359">
    <property type="entry name" value="BP450"/>
</dbReference>
<keyword evidence="3 7" id="KW-0479">Metal-binding</keyword>
<dbReference type="EMBL" id="FNBE01000025">
    <property type="protein sequence ID" value="SDH53578.1"/>
    <property type="molecule type" value="Genomic_DNA"/>
</dbReference>
<dbReference type="STRING" id="366584.SAMN05216377_12516"/>
<comment type="similarity">
    <text evidence="1 7">Belongs to the cytochrome P450 family.</text>
</comment>
<dbReference type="CDD" id="cd20625">
    <property type="entry name" value="CYP164-like"/>
    <property type="match status" value="1"/>
</dbReference>
<dbReference type="PANTHER" id="PTHR46696">
    <property type="entry name" value="P450, PUTATIVE (EUROFUNG)-RELATED"/>
    <property type="match status" value="1"/>
</dbReference>
<dbReference type="SUPFAM" id="SSF48264">
    <property type="entry name" value="Cytochrome P450"/>
    <property type="match status" value="1"/>
</dbReference>